<dbReference type="EMBL" id="APKE01000026">
    <property type="protein sequence ID" value="KAF0675431.1"/>
    <property type="molecule type" value="Genomic_DNA"/>
</dbReference>
<proteinExistence type="predicted"/>
<reference evidence="3" key="1">
    <citation type="submission" date="2013-03" db="EMBL/GenBank/DDBJ databases">
        <title>Genome Sequence of the Profundibacterium mesophilum strain KAUST100406-0324T from Red Sea, a novel genus in the family Rhodobacteraceae.</title>
        <authorList>
            <person name="Essack M."/>
            <person name="Alam I."/>
            <person name="Lafi F."/>
            <person name="Alawi W."/>
            <person name="Kamanu F."/>
            <person name="Al-Suwailem A."/>
            <person name="Lee O.O."/>
            <person name="Xu Y."/>
            <person name="Bajic V."/>
            <person name="Qian P.-Y."/>
            <person name="Archer J."/>
        </authorList>
    </citation>
    <scope>NUCLEOTIDE SEQUENCE</scope>
    <source>
        <strain evidence="3">KAUST100406-0324</strain>
    </source>
</reference>
<gene>
    <name evidence="3" type="ORF">PMES_02321</name>
</gene>
<dbReference type="Proteomes" id="UP000698242">
    <property type="component" value="Unassembled WGS sequence"/>
</dbReference>
<feature type="chain" id="PRO_5038055108" description="AAA+ family ATPase" evidence="2">
    <location>
        <begin position="23"/>
        <end position="142"/>
    </location>
</feature>
<keyword evidence="4" id="KW-1185">Reference proteome</keyword>
<evidence type="ECO:0000313" key="3">
    <source>
        <dbReference type="EMBL" id="KAF0675431.1"/>
    </source>
</evidence>
<feature type="signal peptide" evidence="2">
    <location>
        <begin position="1"/>
        <end position="22"/>
    </location>
</feature>
<feature type="region of interest" description="Disordered" evidence="1">
    <location>
        <begin position="105"/>
        <end position="142"/>
    </location>
</feature>
<dbReference type="AlphaFoldDB" id="A0A921NUF4"/>
<evidence type="ECO:0000313" key="4">
    <source>
        <dbReference type="Proteomes" id="UP000698242"/>
    </source>
</evidence>
<evidence type="ECO:0000256" key="1">
    <source>
        <dbReference type="SAM" id="MobiDB-lite"/>
    </source>
</evidence>
<dbReference type="RefSeq" id="WP_236549784.1">
    <property type="nucleotide sequence ID" value="NZ_APKE01000026.1"/>
</dbReference>
<accession>A0A921NUF4</accession>
<comment type="caution">
    <text evidence="3">The sequence shown here is derived from an EMBL/GenBank/DDBJ whole genome shotgun (WGS) entry which is preliminary data.</text>
</comment>
<keyword evidence="2" id="KW-0732">Signal</keyword>
<name>A0A921NUF4_9RHOB</name>
<protein>
    <recommendedName>
        <fullName evidence="5">AAA+ family ATPase</fullName>
    </recommendedName>
</protein>
<sequence length="142" mass="14556">MGRNRAIATALAISIAAGPLVAETGTGPDTAKPGIVPVQEVEGDSPAVRKGIEDGMALLSEGAGQVLRGLLGSIEPGLREMAEALEGWDLDALGLDDLRAYHPPEMLPNGDIVIRRRDEAGPPPGDAPGPDADIPPEGAIEL</sequence>
<evidence type="ECO:0008006" key="5">
    <source>
        <dbReference type="Google" id="ProtNLM"/>
    </source>
</evidence>
<evidence type="ECO:0000256" key="2">
    <source>
        <dbReference type="SAM" id="SignalP"/>
    </source>
</evidence>
<organism evidence="3 4">
    <name type="scientific">Profundibacterium mesophilum KAUST100406-0324</name>
    <dbReference type="NCBI Taxonomy" id="1037889"/>
    <lineage>
        <taxon>Bacteria</taxon>
        <taxon>Pseudomonadati</taxon>
        <taxon>Pseudomonadota</taxon>
        <taxon>Alphaproteobacteria</taxon>
        <taxon>Rhodobacterales</taxon>
        <taxon>Roseobacteraceae</taxon>
        <taxon>Profundibacterium</taxon>
    </lineage>
</organism>
<feature type="compositionally biased region" description="Low complexity" evidence="1">
    <location>
        <begin position="128"/>
        <end position="142"/>
    </location>
</feature>